<accession>A0A157QJK3</accession>
<dbReference type="Gene3D" id="2.160.20.10">
    <property type="entry name" value="Single-stranded right-handed beta-helix, Pectin lyase-like"/>
    <property type="match status" value="1"/>
</dbReference>
<feature type="domain" description="Filamentous haemagglutinin FhaB/tRNA nuclease CdiA-like TPS" evidence="6">
    <location>
        <begin position="147"/>
        <end position="245"/>
    </location>
</feature>
<evidence type="ECO:0000256" key="3">
    <source>
        <dbReference type="ARBA" id="ARBA00022729"/>
    </source>
</evidence>
<keyword evidence="2" id="KW-0964">Secreted</keyword>
<dbReference type="InterPro" id="IPR011050">
    <property type="entry name" value="Pectin_lyase_fold/virulence"/>
</dbReference>
<dbReference type="SMART" id="SM00912">
    <property type="entry name" value="Haemagg_act"/>
    <property type="match status" value="1"/>
</dbReference>
<dbReference type="PANTHER" id="PTHR12338">
    <property type="entry name" value="AUTOTRANSPORTER"/>
    <property type="match status" value="1"/>
</dbReference>
<dbReference type="PANTHER" id="PTHR12338:SF8">
    <property type="entry name" value="HEME_HEMOPEXIN-BINDING PROTEIN"/>
    <property type="match status" value="1"/>
</dbReference>
<protein>
    <submittedName>
        <fullName evidence="7">Heme:hemopexin utilization protein A</fullName>
    </submittedName>
</protein>
<evidence type="ECO:0000313" key="8">
    <source>
        <dbReference type="Proteomes" id="UP000077037"/>
    </source>
</evidence>
<dbReference type="NCBIfam" id="TIGR01901">
    <property type="entry name" value="adhes_NPXG"/>
    <property type="match status" value="1"/>
</dbReference>
<dbReference type="InterPro" id="IPR012334">
    <property type="entry name" value="Pectin_lyas_fold"/>
</dbReference>
<dbReference type="Pfam" id="PF05860">
    <property type="entry name" value="TPS"/>
    <property type="match status" value="1"/>
</dbReference>
<reference evidence="7 8" key="1">
    <citation type="submission" date="2016-03" db="EMBL/GenBank/DDBJ databases">
        <authorList>
            <consortium name="Pathogen Informatics"/>
        </authorList>
    </citation>
    <scope>NUCLEOTIDE SEQUENCE [LARGE SCALE GENOMIC DNA]</scope>
    <source>
        <strain evidence="7 8">NCTC13364</strain>
    </source>
</reference>
<dbReference type="GO" id="GO:0005576">
    <property type="term" value="C:extracellular region"/>
    <property type="evidence" value="ECO:0007669"/>
    <property type="project" value="UniProtKB-SubCell"/>
</dbReference>
<dbReference type="SUPFAM" id="SSF51126">
    <property type="entry name" value="Pectin lyase-like"/>
    <property type="match status" value="1"/>
</dbReference>
<evidence type="ECO:0000256" key="1">
    <source>
        <dbReference type="ARBA" id="ARBA00004613"/>
    </source>
</evidence>
<evidence type="ECO:0000256" key="4">
    <source>
        <dbReference type="SAM" id="MobiDB-lite"/>
    </source>
</evidence>
<dbReference type="OrthoDB" id="8672993at2"/>
<evidence type="ECO:0000313" key="7">
    <source>
        <dbReference type="EMBL" id="SAI46082.1"/>
    </source>
</evidence>
<feature type="region of interest" description="Disordered" evidence="4">
    <location>
        <begin position="4222"/>
        <end position="4241"/>
    </location>
</feature>
<feature type="signal peptide" evidence="5">
    <location>
        <begin position="1"/>
        <end position="43"/>
    </location>
</feature>
<dbReference type="InterPro" id="IPR021026">
    <property type="entry name" value="Filamn_hemagglutn_DUF3739"/>
</dbReference>
<dbReference type="InterPro" id="IPR008638">
    <property type="entry name" value="FhaB/CdiA-like_TPS"/>
</dbReference>
<dbReference type="InterPro" id="IPR050909">
    <property type="entry name" value="Bact_Autotransporter_VF"/>
</dbReference>
<organism evidence="7 8">
    <name type="scientific">Bordetella ansorpii</name>
    <dbReference type="NCBI Taxonomy" id="288768"/>
    <lineage>
        <taxon>Bacteria</taxon>
        <taxon>Pseudomonadati</taxon>
        <taxon>Pseudomonadota</taxon>
        <taxon>Betaproteobacteria</taxon>
        <taxon>Burkholderiales</taxon>
        <taxon>Alcaligenaceae</taxon>
        <taxon>Bordetella</taxon>
    </lineage>
</organism>
<dbReference type="Pfam" id="PF12545">
    <property type="entry name" value="DUF3739"/>
    <property type="match status" value="1"/>
</dbReference>
<dbReference type="RefSeq" id="WP_082887331.1">
    <property type="nucleotide sequence ID" value="NZ_FKBS01000025.1"/>
</dbReference>
<dbReference type="Proteomes" id="UP000077037">
    <property type="component" value="Unassembled WGS sequence"/>
</dbReference>
<sequence length="4280" mass="439731">MVISTAGTQRVSPRGKRHFMLAPTARAVALALAAGGVISTAHAQQAGGAWFATGAKDSVRASQRSAAPNAASLPSAARQQAQSREQLSRSLANLNRTANVIAAQQAAQSAGRANANNEAWVRDGVGVDGLNPLADGRWDASAISAPGMGANGRHAVAITQNKPRAILEWQSFNVGRNTDLTFNQAATDAVLNVVKGDTRPSQIQGSIQAAGTVMVVNQNGVVFSGTSQVNVRNLVAAAARTDDALQAQFLDRGLYSLNSTTPTFSAVGDQARVLVQAGARISTAAPSSSTEGGGYVLLAGRQVENAGHIYTPGGQTTLAAGDSFVISRGQSSTANAASTTRGNEVAASVLAGSSAGTVINRGLIVSPTGDITLTGSDVTQAGAALSSTTVNTRGTIHLNAVSPAGQTDAGRVTLADGSASAILVDGANASALDGQRDSLLGPATSSSAALQAAGLDRRDLSRVEIQSAGTVDFQGGSLTLATGGQVAVKANARTLVRDGAIIDVAGAIGVAVAMESNAIKVNIQGNEQRDASVNRDSGNLNSTDVWVDVRDLVYVPAGTNGYANDRWYTAGGLLEVGGYLGTQAHATGEWLSSGGIVRFEGAEVVTQAGSQINLSGGTLDVQAGYLPMSWLRGANGGLYEVSRAPGDMLYDGLYQGYESTSERWGVTTSYYSPLIAPSRRWEAGYTVGRDAGTLVIGTSRAVLEGDLVSDTYQGARQSRAAQAGLDGYQQGTQAVARRAQLIVGSYTPYYYKEEGRLGYALDASAATVGNIVVGAVDQRVADGLDLDGVLPESRQGTLYLDSTQLNSFGLGSVRLATRGSIIVNRTLQMADGGDIVLFGPQVDVRADLVARSGSIQLGNVLNQVDSGNTVVGDTVINGDAAQGTPWVKVAQGVTLDASGLRETPQGSERRGMVSANADGGSVSVRGSGDVTLAEGSVVDVSAGAAWLPKSKLQGGRGGDVTLAANAFQGTGQSALVLGAELRGHGMTGAGTLRLESGRIQVGGAAPADAAGLLHLDPAIFQQGFAAYTLLGHSGLSVADGTRIDVARPVLRNAVDSGAEQALSVWTPPLSMPDAKTADLNGRAGADIRLQAGSELSTDAQRATTSLRIGDGAQVHVDPGHDITLAGVGEMYVGGVLQAQGGSISIRQMWPVDAQGDPVPLTETAHARAIRLAGGAMLDVSGYANIERDLQGRRYGEIVQGGSIVVGGRLDTETGTSDSANLFVVIERGAQLLADGASGVIDVSGQGAVNVTSAGGSISLGSNNGLVMEGTLRAAAGGAGAAGGTLSVALDAPQLLRSAASTASDAMLVPRELVLAHGAGEPAEAAYGQARLDMDAVQSGGFGALNLLSNGIIAFDGDVSLAMGQGLGLYTSTLALTETSAPDARVTLAAPYVRLAGAVKYNQSDITFRPVVRGTASSRESEATLRVQAGLIDLRDEVQLGVSGQISLSNFGTRAVDRRGFAFADLDSSGDIRLLTSSPEGRQAAALSQDSTTVFWTPGDLRLAAAQIYPTLNAQGTVRAGTQSTLRIDRNGDTLPAMPASAFGRIAFEGGTIEQAGVVRAPMGNIDLGGSATSARIVLLPGSVTSASGAGVLMPYGGTTDGLSYQYEGANVRLYGMGGEGVFAGLRIGANSIDVRDGAVIDLSGGGELRGAGFITGRGGSSDARYHPLIQNTANGLVLPGLDSNPVYAIVPGVQAAVAPVLGERGAVDPAIGQQVTIGAGVPGLPAGTYTLMPSTYALMPGAFRVELNGAAQGLGRVIQMRNGSWATSGSLSVRGTGIGDAIARSLIVTPADTVRRYSQYNETSYADFVHADAALKGVPRAMLEADARSLVLSVGSGLSPEETFRFDGIADFTPGKNGLGGTVSILADTRQLEILPEGRMRTDGFIGASLSVADLNALHAPRLLVGRMPVVTYGQGGNLVQFNSSAYQNIVLREGATLRAAEVMMNASGLTNGSIVIEQGASINTLGQGLAPYDSSSGFIYDPVRNAMLAVSNGWLEILPPTPGLPGALDAPAKILIGGCAGQDCTGQTELYAEGTLALATDNTFELGDSVRFGARKLGLAVGTINVGTQAALADAALRNALPGGLTLNQQVIERLLRGDAASGAPALEELSLSASQSIGFYGDVELNTLDAATGRSTLDRLVLGAPAFYGAGAADERAVIRTGSLVWTNLTGTPGAIVAGGAGTGLGKLDVYADTIVFGPGPNTTTDKLDDQQRMTLGFTDVTLTAAERITGDLKGGMSVYQSRGAYVEGSGFSYSGGNLNVVAPLWTGEAGSVQNITAGGTLRYTGQPAVSGNADGNLDLGAELVLAGQQVVLDGTMRLPSGKLTVRAEQDLTLGANAMLDLAGRTLALHDVTQYSWGGDLILESRTGNIAQEAASRIDLSAQHHRAGTLQALALGAGAGRIDLQGAILGSASGRYDAGGTWVPYSGAEITVRAQTIADFSALNERLTRDAVFGARSFQIKQGDLVIGDELRAGRIDVSVDNGSLTVAGRIDASGERVGSIRLAAGHNLTIAGTALLDAHSTVLRVDSYGKIIDSPNRATVELATRQGTLTLADGARIDLRHGTDDVSGLADGRARGTLTLNAPRLDQTQPRLGDIAIDARGALDIQGARDIIVLGTQRYTDAYAGSGLNADGNPYQYIDQGYLDAKHLDSVAFIDAALGNASLMQGKLAGLNDDRYREAFHLRPGVEIVTQGDLMVRGDVDLSGYRYTSVNPRTPLTTVYGSGESGNLVLRAGGNLDVMGSITDGFMPPDLATTETRTDGKGWLLIPGVQPFGNEVVIPIDGVTLAEGTFYPAGRTLNFALPFADFTLAAGLEMPTTLTLSAGISLGAGTLLQADIHGPDGALLYAAGTLLTDAANLPAGSRLGAGTRLSMDVPVLGGIWPEGVALPTFGLTQRGELALAVGSRLPADTDVKLPQGVDVVNLRPEDANGQQGRNWAIATLLPQGTQSWSIRLVAGADTGAADNRLTRPDATNASLRFSDPHFIGSRETVGGGGPEAPYYVWASGEVQGIGEPGTRVDDVDLEFCVALGWCELFDPNPKQYVWASGEVQGIGEPGTAVTEADLAFCIELGWCIEAPAQPQVKYVWASGEVQGIGEPGTDVTEADLAFCIELGWCLPVALEPEPARLVVTPDTQLFSVMRTGAGDLDLIAGGDVRVDSLYGIYTAGAQSASLAAPGASDAYQLTRGGFDGALVSPWTLSSKLGPNGTDYEHLAQQIAQGGLYAAWYPEQGGNVLVSAGGDLLGNSLTTKGNAGVGYRAQMPSNAVGNWLWRQGTGTRTDGGEELPTAWWINFGAFTKDRGGNDDAPFVTGFTGIGTMGGGNLDLRVQGDAGIVTGYGQLGDGTTQQNRALNLAIGSTGRVAPDGSLVLTGGGDIDVRVGGGLNPLQSGNNVVSSLSDLSGVLVNLRGNLNAQAGSIGTLALTFGSYAASHNGKESRAYQAFTSTTATAQGGVTLMPGDATVSLQTRGDLVVQGTGDAGRVRMRNTTPFDDGKGNLYAGGGTSTFSLWTDATAIDLMSAGGNMTPFLTVANSVNTPVSGARFYVPAILRATAPAGSLYYGGAALGRSGDSSTSMVTAPSVNGQLQLIAGDSIYAAGHAITQSGGNPDDVANPLRPAFAGFKGSFSNPEYDNYASDVPASDTSRLFTFGVDQYSLQPGDVRQPVRFYAMQGDIIGLRTGEILTFAQDNNLTVYQGSGPLRVIAGRDIVNAGMPLGTGTTEAQGGVIDTRSPGTSRGNLIVHSREDDVSLVSAGRDILLSTFEVAGPGQLEVVAGRNVYAAGPGVGDVYQESAFTSLGSIDASAPPMRGASIAVVAGAGAQGPDYGSLLARYLDPARQAEAGRPLADQPGSAVRTYAGQLTLAQWLQEQYGYTGDEAGAEAYLADQQAKRDADTSQPRRILANDYRDASQLHLVNWLQTRFGYADSEEGARAYFDALPAEQQRIYARQLYFAEIKAGGREYNDEEGPRFGSYLRSREAIDTLFPASATYSGSVTMYGGAGIRTLGGGGIQVLTPGGQQLYGIEGTAPPSTAGVITQGEGDIELFSRDSILLGQSRIMTTFGGNIMAWSATGDINAGRGSKTTVVYTPPRRTYDAFGNVTVSPVVPSTGAGIASLAPIPEVPGGDIDLIAPLGTIDAGEAGVRASGNINIAALTVVNAANIQVQGDATGIPVAAVVNTGALTNASAASTAAAEAAQDSVARSRAAARQSLPSIISVQVLGFGNDPVRPEGAPRQAPSSPEASVNARAYHAASLLQVVGEGDQVYPEQQQYVSARQQRQLQQGQ</sequence>
<name>A0A157QJK3_9BORD</name>
<evidence type="ECO:0000259" key="6">
    <source>
        <dbReference type="SMART" id="SM00912"/>
    </source>
</evidence>
<dbReference type="EMBL" id="FKBS01000025">
    <property type="protein sequence ID" value="SAI46082.1"/>
    <property type="molecule type" value="Genomic_DNA"/>
</dbReference>
<comment type="subcellular location">
    <subcellularLocation>
        <location evidence="1">Secreted</location>
    </subcellularLocation>
</comment>
<proteinExistence type="predicted"/>
<gene>
    <name evidence="7" type="primary">hxuA_7</name>
    <name evidence="7" type="ORF">SAMEA1982600_03647</name>
</gene>
<evidence type="ECO:0000256" key="2">
    <source>
        <dbReference type="ARBA" id="ARBA00022525"/>
    </source>
</evidence>
<feature type="chain" id="PRO_5007615311" evidence="5">
    <location>
        <begin position="44"/>
        <end position="4280"/>
    </location>
</feature>
<keyword evidence="3 5" id="KW-0732">Signal</keyword>
<evidence type="ECO:0000256" key="5">
    <source>
        <dbReference type="SAM" id="SignalP"/>
    </source>
</evidence>
<feature type="region of interest" description="Disordered" evidence="4">
    <location>
        <begin position="900"/>
        <end position="920"/>
    </location>
</feature>